<keyword evidence="2" id="KW-1185">Reference proteome</keyword>
<dbReference type="AlphaFoldDB" id="A0A8B8GGR2"/>
<dbReference type="Gene3D" id="1.20.5.1160">
    <property type="entry name" value="Vasodilator-stimulated phosphoprotein"/>
    <property type="match status" value="1"/>
</dbReference>
<evidence type="ECO:0000313" key="3">
    <source>
        <dbReference type="RefSeq" id="XP_025421771.1"/>
    </source>
</evidence>
<organism evidence="2 3">
    <name type="scientific">Sipha flava</name>
    <name type="common">yellow sugarcane aphid</name>
    <dbReference type="NCBI Taxonomy" id="143950"/>
    <lineage>
        <taxon>Eukaryota</taxon>
        <taxon>Metazoa</taxon>
        <taxon>Ecdysozoa</taxon>
        <taxon>Arthropoda</taxon>
        <taxon>Hexapoda</taxon>
        <taxon>Insecta</taxon>
        <taxon>Pterygota</taxon>
        <taxon>Neoptera</taxon>
        <taxon>Paraneoptera</taxon>
        <taxon>Hemiptera</taxon>
        <taxon>Sternorrhyncha</taxon>
        <taxon>Aphidomorpha</taxon>
        <taxon>Aphidoidea</taxon>
        <taxon>Aphididae</taxon>
        <taxon>Sipha</taxon>
    </lineage>
</organism>
<gene>
    <name evidence="3" type="primary">LOC112691646</name>
</gene>
<dbReference type="GeneID" id="112691646"/>
<feature type="coiled-coil region" evidence="1">
    <location>
        <begin position="26"/>
        <end position="98"/>
    </location>
</feature>
<name>A0A8B8GGR2_9HEMI</name>
<dbReference type="RefSeq" id="XP_025421771.1">
    <property type="nucleotide sequence ID" value="XM_025565986.1"/>
</dbReference>
<reference evidence="3" key="1">
    <citation type="submission" date="2025-08" db="UniProtKB">
        <authorList>
            <consortium name="RefSeq"/>
        </authorList>
    </citation>
    <scope>IDENTIFICATION</scope>
    <source>
        <tissue evidence="3">Whole body</tissue>
    </source>
</reference>
<accession>A0A8B8GGR2</accession>
<sequence length="248" mass="28513">MSAESREMEENFETIKGLFVNMTQAIMQNEKQQQKLEKDIKMLEDSNKLLHESNDRLLRVNEKQRTMLDTLDKYKDKINLLSTELDDVKKENIRLKDSINNRPQCVPQPCTDACSSDTLKIYNGLLQDKIVDLEKQLLDNQNTSCQQVSNTRIYDLLNQISKCNVRINTLHMENKSLKEQLSNFRNMHTQIIAEMQLNNISNANGGGLLESTSDESIHPMIIDQNDENELKPLQVNIIDSDADESTSP</sequence>
<dbReference type="OrthoDB" id="6618516at2759"/>
<protein>
    <submittedName>
        <fullName evidence="3">Uncharacterized protein LOC112691646 isoform X2</fullName>
    </submittedName>
</protein>
<evidence type="ECO:0000256" key="1">
    <source>
        <dbReference type="SAM" id="Coils"/>
    </source>
</evidence>
<proteinExistence type="predicted"/>
<keyword evidence="1" id="KW-0175">Coiled coil</keyword>
<evidence type="ECO:0000313" key="2">
    <source>
        <dbReference type="Proteomes" id="UP000694846"/>
    </source>
</evidence>
<dbReference type="Proteomes" id="UP000694846">
    <property type="component" value="Unplaced"/>
</dbReference>